<dbReference type="AlphaFoldDB" id="A0A1J5GGJ3"/>
<gene>
    <name evidence="2" type="ORF">AUK15_00745</name>
</gene>
<name>A0A1J5GGJ3_9BACT</name>
<organism evidence="2 3">
    <name type="scientific">Candidatus Nomurabacteria bacterium CG2_30_43_9</name>
    <dbReference type="NCBI Taxonomy" id="1805283"/>
    <lineage>
        <taxon>Bacteria</taxon>
        <taxon>Candidatus Nomuraibacteriota</taxon>
    </lineage>
</organism>
<keyword evidence="1" id="KW-1133">Transmembrane helix</keyword>
<feature type="transmembrane region" description="Helical" evidence="1">
    <location>
        <begin position="202"/>
        <end position="218"/>
    </location>
</feature>
<feature type="transmembrane region" description="Helical" evidence="1">
    <location>
        <begin position="248"/>
        <end position="269"/>
    </location>
</feature>
<evidence type="ECO:0000313" key="3">
    <source>
        <dbReference type="Proteomes" id="UP000182059"/>
    </source>
</evidence>
<accession>A0A1J5GGJ3</accession>
<reference evidence="2 3" key="1">
    <citation type="journal article" date="2016" name="Environ. Microbiol.">
        <title>Genomic resolution of a cold subsurface aquifer community provides metabolic insights for novel microbes adapted to high CO concentrations.</title>
        <authorList>
            <person name="Probst A.J."/>
            <person name="Castelle C.J."/>
            <person name="Singh A."/>
            <person name="Brown C.T."/>
            <person name="Anantharaman K."/>
            <person name="Sharon I."/>
            <person name="Hug L.A."/>
            <person name="Burstein D."/>
            <person name="Emerson J.B."/>
            <person name="Thomas B.C."/>
            <person name="Banfield J.F."/>
        </authorList>
    </citation>
    <scope>NUCLEOTIDE SEQUENCE [LARGE SCALE GENOMIC DNA]</scope>
    <source>
        <strain evidence="2">CG2_30_43_9</strain>
    </source>
</reference>
<feature type="transmembrane region" description="Helical" evidence="1">
    <location>
        <begin position="179"/>
        <end position="196"/>
    </location>
</feature>
<evidence type="ECO:0000256" key="1">
    <source>
        <dbReference type="SAM" id="Phobius"/>
    </source>
</evidence>
<proteinExistence type="predicted"/>
<keyword evidence="1" id="KW-0812">Transmembrane</keyword>
<evidence type="ECO:0000313" key="2">
    <source>
        <dbReference type="EMBL" id="OIP66192.1"/>
    </source>
</evidence>
<dbReference type="Proteomes" id="UP000182059">
    <property type="component" value="Unassembled WGS sequence"/>
</dbReference>
<dbReference type="Pfam" id="PF06691">
    <property type="entry name" value="DUF1189"/>
    <property type="match status" value="1"/>
</dbReference>
<dbReference type="EMBL" id="MNYX01000018">
    <property type="protein sequence ID" value="OIP66192.1"/>
    <property type="molecule type" value="Genomic_DNA"/>
</dbReference>
<dbReference type="InterPro" id="IPR009574">
    <property type="entry name" value="DUF1189"/>
</dbReference>
<evidence type="ECO:0008006" key="4">
    <source>
        <dbReference type="Google" id="ProtNLM"/>
    </source>
</evidence>
<protein>
    <recommendedName>
        <fullName evidence="4">DUF1189 domain-containing protein</fullName>
    </recommendedName>
</protein>
<sequence length="283" mass="32064">MKTIFETFKKSIYNPAFYQNAVTTPLSDIVRYYIKFSLLLSVVMTVYLGVALVPQGIRFVKERAPELVRSHFPAELTINIEKGIASVNVNEPYIIFGKNGPQAVLKEQGLESMLVIDTKNDFNKNKFDEYKTFALLTKTEIITRSNSGQITIQDLRGVPDASINQKWVLSWVEKTNNSLVAIVFVGIIGVFIAMLFGYLKYFIVLFLFALIPRLIAYIKKIPLSYSGAYRISLYAIVPALALKTLVNIFGVFFVPAYFTLLLFMLIVAINMKESEESTLFETK</sequence>
<comment type="caution">
    <text evidence="2">The sequence shown here is derived from an EMBL/GenBank/DDBJ whole genome shotgun (WGS) entry which is preliminary data.</text>
</comment>
<feature type="transmembrane region" description="Helical" evidence="1">
    <location>
        <begin position="32"/>
        <end position="53"/>
    </location>
</feature>
<keyword evidence="1" id="KW-0472">Membrane</keyword>